<gene>
    <name evidence="1" type="ORF">JAAARDRAFT_413993</name>
</gene>
<proteinExistence type="predicted"/>
<sequence length="91" mass="10297">MLTPYCKPPIRVRAVRDHRDRRKPRWCHQNVLLVLPSSHPTVAIPLPFPPNPPTVGATLVPKHSPFSQSVARARLSGLCRTSNFVEFLLRP</sequence>
<keyword evidence="2" id="KW-1185">Reference proteome</keyword>
<dbReference type="EMBL" id="KL197930">
    <property type="protein sequence ID" value="KDQ48927.1"/>
    <property type="molecule type" value="Genomic_DNA"/>
</dbReference>
<dbReference type="HOGENOM" id="CLU_2427309_0_0_1"/>
<evidence type="ECO:0000313" key="1">
    <source>
        <dbReference type="EMBL" id="KDQ48927.1"/>
    </source>
</evidence>
<accession>A0A067PD62</accession>
<evidence type="ECO:0000313" key="2">
    <source>
        <dbReference type="Proteomes" id="UP000027265"/>
    </source>
</evidence>
<protein>
    <submittedName>
        <fullName evidence="1">Uncharacterized protein</fullName>
    </submittedName>
</protein>
<dbReference type="InParanoid" id="A0A067PD62"/>
<organism evidence="1 2">
    <name type="scientific">Jaapia argillacea MUCL 33604</name>
    <dbReference type="NCBI Taxonomy" id="933084"/>
    <lineage>
        <taxon>Eukaryota</taxon>
        <taxon>Fungi</taxon>
        <taxon>Dikarya</taxon>
        <taxon>Basidiomycota</taxon>
        <taxon>Agaricomycotina</taxon>
        <taxon>Agaricomycetes</taxon>
        <taxon>Agaricomycetidae</taxon>
        <taxon>Jaapiales</taxon>
        <taxon>Jaapiaceae</taxon>
        <taxon>Jaapia</taxon>
    </lineage>
</organism>
<reference evidence="2" key="1">
    <citation type="journal article" date="2014" name="Proc. Natl. Acad. Sci. U.S.A.">
        <title>Extensive sampling of basidiomycete genomes demonstrates inadequacy of the white-rot/brown-rot paradigm for wood decay fungi.</title>
        <authorList>
            <person name="Riley R."/>
            <person name="Salamov A.A."/>
            <person name="Brown D.W."/>
            <person name="Nagy L.G."/>
            <person name="Floudas D."/>
            <person name="Held B.W."/>
            <person name="Levasseur A."/>
            <person name="Lombard V."/>
            <person name="Morin E."/>
            <person name="Otillar R."/>
            <person name="Lindquist E.A."/>
            <person name="Sun H."/>
            <person name="LaButti K.M."/>
            <person name="Schmutz J."/>
            <person name="Jabbour D."/>
            <person name="Luo H."/>
            <person name="Baker S.E."/>
            <person name="Pisabarro A.G."/>
            <person name="Walton J.D."/>
            <person name="Blanchette R.A."/>
            <person name="Henrissat B."/>
            <person name="Martin F."/>
            <person name="Cullen D."/>
            <person name="Hibbett D.S."/>
            <person name="Grigoriev I.V."/>
        </authorList>
    </citation>
    <scope>NUCLEOTIDE SEQUENCE [LARGE SCALE GENOMIC DNA]</scope>
    <source>
        <strain evidence="2">MUCL 33604</strain>
    </source>
</reference>
<dbReference type="AlphaFoldDB" id="A0A067PD62"/>
<dbReference type="Proteomes" id="UP000027265">
    <property type="component" value="Unassembled WGS sequence"/>
</dbReference>
<name>A0A067PD62_9AGAM</name>